<dbReference type="Proteomes" id="UP000499080">
    <property type="component" value="Unassembled WGS sequence"/>
</dbReference>
<accession>A0A4Y2K768</accession>
<keyword evidence="2" id="KW-1185">Reference proteome</keyword>
<evidence type="ECO:0000313" key="1">
    <source>
        <dbReference type="EMBL" id="GBM97718.1"/>
    </source>
</evidence>
<comment type="caution">
    <text evidence="1">The sequence shown here is derived from an EMBL/GenBank/DDBJ whole genome shotgun (WGS) entry which is preliminary data.</text>
</comment>
<dbReference type="EMBL" id="BGPR01004261">
    <property type="protein sequence ID" value="GBM97718.1"/>
    <property type="molecule type" value="Genomic_DNA"/>
</dbReference>
<gene>
    <name evidence="1" type="ORF">AVEN_63417_1</name>
</gene>
<reference evidence="1 2" key="1">
    <citation type="journal article" date="2019" name="Sci. Rep.">
        <title>Orb-weaving spider Araneus ventricosus genome elucidates the spidroin gene catalogue.</title>
        <authorList>
            <person name="Kono N."/>
            <person name="Nakamura H."/>
            <person name="Ohtoshi R."/>
            <person name="Moran D.A.P."/>
            <person name="Shinohara A."/>
            <person name="Yoshida Y."/>
            <person name="Fujiwara M."/>
            <person name="Mori M."/>
            <person name="Tomita M."/>
            <person name="Arakawa K."/>
        </authorList>
    </citation>
    <scope>NUCLEOTIDE SEQUENCE [LARGE SCALE GENOMIC DNA]</scope>
</reference>
<name>A0A4Y2K768_ARAVE</name>
<protein>
    <submittedName>
        <fullName evidence="1">Uncharacterized protein</fullName>
    </submittedName>
</protein>
<organism evidence="1 2">
    <name type="scientific">Araneus ventricosus</name>
    <name type="common">Orbweaver spider</name>
    <name type="synonym">Epeira ventricosa</name>
    <dbReference type="NCBI Taxonomy" id="182803"/>
    <lineage>
        <taxon>Eukaryota</taxon>
        <taxon>Metazoa</taxon>
        <taxon>Ecdysozoa</taxon>
        <taxon>Arthropoda</taxon>
        <taxon>Chelicerata</taxon>
        <taxon>Arachnida</taxon>
        <taxon>Araneae</taxon>
        <taxon>Araneomorphae</taxon>
        <taxon>Entelegynae</taxon>
        <taxon>Araneoidea</taxon>
        <taxon>Araneidae</taxon>
        <taxon>Araneus</taxon>
    </lineage>
</organism>
<proteinExistence type="predicted"/>
<dbReference type="AlphaFoldDB" id="A0A4Y2K768"/>
<evidence type="ECO:0000313" key="2">
    <source>
        <dbReference type="Proteomes" id="UP000499080"/>
    </source>
</evidence>
<sequence>MCSMNVKSDRKAIQKPEWNDHDRDTWKLLFLPSIFIARNQLPNGALVDVTAIKKMSEGDGVTVPRSSDDREPDVNQMEVAAPVSNPTVDTSVNLTSLLCAAEAPSENQPPVIRGHRCLQLNELTKQLKRPEVLSC</sequence>